<sequence>MIQAIAYITFDIGIVTDARAFSTYSFSSFIAASKSDMKKIANSCEKDATRSNVLVKGLYLNVCRQDSDLSQNRQVCHQDSGILV</sequence>
<gene>
    <name evidence="1" type="ORF">CEXT_22491</name>
</gene>
<evidence type="ECO:0000313" key="1">
    <source>
        <dbReference type="EMBL" id="GIX91921.1"/>
    </source>
</evidence>
<dbReference type="AlphaFoldDB" id="A0AAV4P4G9"/>
<protein>
    <submittedName>
        <fullName evidence="1">Uncharacterized protein</fullName>
    </submittedName>
</protein>
<dbReference type="EMBL" id="BPLR01004075">
    <property type="protein sequence ID" value="GIX91921.1"/>
    <property type="molecule type" value="Genomic_DNA"/>
</dbReference>
<proteinExistence type="predicted"/>
<organism evidence="1 2">
    <name type="scientific">Caerostris extrusa</name>
    <name type="common">Bark spider</name>
    <name type="synonym">Caerostris bankana</name>
    <dbReference type="NCBI Taxonomy" id="172846"/>
    <lineage>
        <taxon>Eukaryota</taxon>
        <taxon>Metazoa</taxon>
        <taxon>Ecdysozoa</taxon>
        <taxon>Arthropoda</taxon>
        <taxon>Chelicerata</taxon>
        <taxon>Arachnida</taxon>
        <taxon>Araneae</taxon>
        <taxon>Araneomorphae</taxon>
        <taxon>Entelegynae</taxon>
        <taxon>Araneoidea</taxon>
        <taxon>Araneidae</taxon>
        <taxon>Caerostris</taxon>
    </lineage>
</organism>
<dbReference type="Proteomes" id="UP001054945">
    <property type="component" value="Unassembled WGS sequence"/>
</dbReference>
<name>A0AAV4P4G9_CAEEX</name>
<comment type="caution">
    <text evidence="1">The sequence shown here is derived from an EMBL/GenBank/DDBJ whole genome shotgun (WGS) entry which is preliminary data.</text>
</comment>
<accession>A0AAV4P4G9</accession>
<keyword evidence="2" id="KW-1185">Reference proteome</keyword>
<evidence type="ECO:0000313" key="2">
    <source>
        <dbReference type="Proteomes" id="UP001054945"/>
    </source>
</evidence>
<reference evidence="1 2" key="1">
    <citation type="submission" date="2021-06" db="EMBL/GenBank/DDBJ databases">
        <title>Caerostris extrusa draft genome.</title>
        <authorList>
            <person name="Kono N."/>
            <person name="Arakawa K."/>
        </authorList>
    </citation>
    <scope>NUCLEOTIDE SEQUENCE [LARGE SCALE GENOMIC DNA]</scope>
</reference>